<dbReference type="HAMAP" id="MF_00047">
    <property type="entry name" value="Dala_Dala_lig"/>
    <property type="match status" value="1"/>
</dbReference>
<dbReference type="PIRSF" id="PIRSF039102">
    <property type="entry name" value="Ddl/VanB"/>
    <property type="match status" value="1"/>
</dbReference>
<dbReference type="InterPro" id="IPR000291">
    <property type="entry name" value="D-Ala_lig_Van_CS"/>
</dbReference>
<dbReference type="InterPro" id="IPR005905">
    <property type="entry name" value="D_ala_D_ala"/>
</dbReference>
<evidence type="ECO:0000313" key="17">
    <source>
        <dbReference type="Proteomes" id="UP001597391"/>
    </source>
</evidence>
<evidence type="ECO:0000256" key="6">
    <source>
        <dbReference type="ARBA" id="ARBA00022741"/>
    </source>
</evidence>
<dbReference type="EMBL" id="JBHUOP010000001">
    <property type="protein sequence ID" value="MFD2839007.1"/>
    <property type="molecule type" value="Genomic_DNA"/>
</dbReference>
<protein>
    <recommendedName>
        <fullName evidence="13">D-alanine--D-alanine ligase</fullName>
        <ecNumber evidence="13">6.3.2.4</ecNumber>
    </recommendedName>
    <alternativeName>
        <fullName evidence="13">D-Ala-D-Ala ligase</fullName>
    </alternativeName>
    <alternativeName>
        <fullName evidence="13">D-alanylalanine synthetase</fullName>
    </alternativeName>
</protein>
<keyword evidence="10 13" id="KW-0573">Peptidoglycan synthesis</keyword>
<dbReference type="PROSITE" id="PS00844">
    <property type="entry name" value="DALA_DALA_LIGASE_2"/>
    <property type="match status" value="1"/>
</dbReference>
<comment type="subcellular location">
    <subcellularLocation>
        <location evidence="13">Cytoplasm</location>
    </subcellularLocation>
</comment>
<dbReference type="InterPro" id="IPR011095">
    <property type="entry name" value="Dala_Dala_lig_C"/>
</dbReference>
<dbReference type="InterPro" id="IPR013815">
    <property type="entry name" value="ATP_grasp_subdomain_1"/>
</dbReference>
<comment type="cofactor">
    <cofactor evidence="2">
        <name>Mg(2+)</name>
        <dbReference type="ChEBI" id="CHEBI:18420"/>
    </cofactor>
</comment>
<evidence type="ECO:0000256" key="8">
    <source>
        <dbReference type="ARBA" id="ARBA00022842"/>
    </source>
</evidence>
<keyword evidence="4 13" id="KW-0436">Ligase</keyword>
<organism evidence="16 17">
    <name type="scientific">Populibacterium corticicola</name>
    <dbReference type="NCBI Taxonomy" id="1812826"/>
    <lineage>
        <taxon>Bacteria</taxon>
        <taxon>Bacillati</taxon>
        <taxon>Actinomycetota</taxon>
        <taxon>Actinomycetes</taxon>
        <taxon>Micrococcales</taxon>
        <taxon>Jonesiaceae</taxon>
        <taxon>Populibacterium</taxon>
    </lineage>
</organism>
<dbReference type="RefSeq" id="WP_377464406.1">
    <property type="nucleotide sequence ID" value="NZ_JBHUOP010000001.1"/>
</dbReference>
<dbReference type="PROSITE" id="PS00843">
    <property type="entry name" value="DALA_DALA_LIGASE_1"/>
    <property type="match status" value="1"/>
</dbReference>
<name>A0ABW5XAX2_9MICO</name>
<gene>
    <name evidence="13" type="primary">ddl</name>
    <name evidence="16" type="ORF">ACFSYH_00265</name>
</gene>
<proteinExistence type="inferred from homology"/>
<dbReference type="InterPro" id="IPR016185">
    <property type="entry name" value="PreATP-grasp_dom_sf"/>
</dbReference>
<dbReference type="Pfam" id="PF07478">
    <property type="entry name" value="Dala_Dala_lig_C"/>
    <property type="match status" value="1"/>
</dbReference>
<evidence type="ECO:0000256" key="7">
    <source>
        <dbReference type="ARBA" id="ARBA00022840"/>
    </source>
</evidence>
<dbReference type="NCBIfam" id="NF002528">
    <property type="entry name" value="PRK01966.1-4"/>
    <property type="match status" value="1"/>
</dbReference>
<comment type="similarity">
    <text evidence="3 13">Belongs to the D-alanine--D-alanine ligase family.</text>
</comment>
<evidence type="ECO:0000256" key="5">
    <source>
        <dbReference type="ARBA" id="ARBA00022723"/>
    </source>
</evidence>
<keyword evidence="6 14" id="KW-0547">Nucleotide-binding</keyword>
<evidence type="ECO:0000256" key="11">
    <source>
        <dbReference type="ARBA" id="ARBA00023211"/>
    </source>
</evidence>
<dbReference type="SUPFAM" id="SSF56059">
    <property type="entry name" value="Glutathione synthetase ATP-binding domain-like"/>
    <property type="match status" value="1"/>
</dbReference>
<comment type="catalytic activity">
    <reaction evidence="13">
        <text>2 D-alanine + ATP = D-alanyl-D-alanine + ADP + phosphate + H(+)</text>
        <dbReference type="Rhea" id="RHEA:11224"/>
        <dbReference type="ChEBI" id="CHEBI:15378"/>
        <dbReference type="ChEBI" id="CHEBI:30616"/>
        <dbReference type="ChEBI" id="CHEBI:43474"/>
        <dbReference type="ChEBI" id="CHEBI:57416"/>
        <dbReference type="ChEBI" id="CHEBI:57822"/>
        <dbReference type="ChEBI" id="CHEBI:456216"/>
        <dbReference type="EC" id="6.3.2.4"/>
    </reaction>
</comment>
<evidence type="ECO:0000256" key="10">
    <source>
        <dbReference type="ARBA" id="ARBA00022984"/>
    </source>
</evidence>
<evidence type="ECO:0000259" key="15">
    <source>
        <dbReference type="PROSITE" id="PS50975"/>
    </source>
</evidence>
<dbReference type="NCBIfam" id="TIGR01205">
    <property type="entry name" value="D_ala_D_alaTIGR"/>
    <property type="match status" value="1"/>
</dbReference>
<dbReference type="PROSITE" id="PS50975">
    <property type="entry name" value="ATP_GRASP"/>
    <property type="match status" value="1"/>
</dbReference>
<keyword evidence="11" id="KW-0464">Manganese</keyword>
<keyword evidence="7 14" id="KW-0067">ATP-binding</keyword>
<reference evidence="17" key="1">
    <citation type="journal article" date="2019" name="Int. J. Syst. Evol. Microbiol.">
        <title>The Global Catalogue of Microorganisms (GCM) 10K type strain sequencing project: providing services to taxonomists for standard genome sequencing and annotation.</title>
        <authorList>
            <consortium name="The Broad Institute Genomics Platform"/>
            <consortium name="The Broad Institute Genome Sequencing Center for Infectious Disease"/>
            <person name="Wu L."/>
            <person name="Ma J."/>
        </authorList>
    </citation>
    <scope>NUCLEOTIDE SEQUENCE [LARGE SCALE GENOMIC DNA]</scope>
    <source>
        <strain evidence="17">KCTC 33576</strain>
    </source>
</reference>
<evidence type="ECO:0000313" key="16">
    <source>
        <dbReference type="EMBL" id="MFD2839007.1"/>
    </source>
</evidence>
<dbReference type="Gene3D" id="3.40.50.20">
    <property type="match status" value="1"/>
</dbReference>
<comment type="caution">
    <text evidence="16">The sequence shown here is derived from an EMBL/GenBank/DDBJ whole genome shotgun (WGS) entry which is preliminary data.</text>
</comment>
<comment type="function">
    <text evidence="13">Cell wall formation.</text>
</comment>
<keyword evidence="13" id="KW-0963">Cytoplasm</keyword>
<dbReference type="Gene3D" id="3.30.1490.20">
    <property type="entry name" value="ATP-grasp fold, A domain"/>
    <property type="match status" value="1"/>
</dbReference>
<comment type="pathway">
    <text evidence="13">Cell wall biogenesis; peptidoglycan biosynthesis.</text>
</comment>
<evidence type="ECO:0000256" key="12">
    <source>
        <dbReference type="ARBA" id="ARBA00023316"/>
    </source>
</evidence>
<dbReference type="Pfam" id="PF01820">
    <property type="entry name" value="Dala_Dala_lig_N"/>
    <property type="match status" value="1"/>
</dbReference>
<dbReference type="PANTHER" id="PTHR23132:SF25">
    <property type="entry name" value="D-ALANINE--D-ALANINE LIGASE A"/>
    <property type="match status" value="1"/>
</dbReference>
<dbReference type="EC" id="6.3.2.4" evidence="13"/>
<keyword evidence="5" id="KW-0479">Metal-binding</keyword>
<evidence type="ECO:0000256" key="4">
    <source>
        <dbReference type="ARBA" id="ARBA00022598"/>
    </source>
</evidence>
<sequence>MSQRATVMVLFGGRSGEHPISCITASSVLKEIDRSRFDVIPVGITQQGQWVLLDDDLTDVQTDDTGLPFVADNGTEILLPLAQGNSNFRVLENNGQVRGLGHVDVVFPLVHGPFGEDGTLQGLLDLIDQRYVGAGVIASAVGMDKHYMKVVLEGHGIPVTPFVTVFPGQWESDRAGVLARISELEFPLFVKPARAGSSLGVSKVDSLDGLDAALAEAHKHDPKVLIETGISGREIECAVLGGRAGAPARTSFPGEIAIASGEYDFYDFEAKYVDDAAAELSCPAELSDDVAAQVRDLAVRTFTALGCEGLGRVDVFVQEDGTVIVNEINTMPGFTPISMYPRMWERTGILYKDLVTELIELALERPVGLR</sequence>
<dbReference type="InterPro" id="IPR011127">
    <property type="entry name" value="Dala_Dala_lig_N"/>
</dbReference>
<dbReference type="Proteomes" id="UP001597391">
    <property type="component" value="Unassembled WGS sequence"/>
</dbReference>
<evidence type="ECO:0000256" key="14">
    <source>
        <dbReference type="PROSITE-ProRule" id="PRU00409"/>
    </source>
</evidence>
<dbReference type="Gene3D" id="3.30.470.20">
    <property type="entry name" value="ATP-grasp fold, B domain"/>
    <property type="match status" value="1"/>
</dbReference>
<feature type="domain" description="ATP-grasp" evidence="15">
    <location>
        <begin position="149"/>
        <end position="360"/>
    </location>
</feature>
<accession>A0ABW5XAX2</accession>
<keyword evidence="17" id="KW-1185">Reference proteome</keyword>
<dbReference type="GO" id="GO:0016874">
    <property type="term" value="F:ligase activity"/>
    <property type="evidence" value="ECO:0007669"/>
    <property type="project" value="UniProtKB-KW"/>
</dbReference>
<keyword evidence="9 13" id="KW-0133">Cell shape</keyword>
<dbReference type="PANTHER" id="PTHR23132">
    <property type="entry name" value="D-ALANINE--D-ALANINE LIGASE"/>
    <property type="match status" value="1"/>
</dbReference>
<evidence type="ECO:0000256" key="1">
    <source>
        <dbReference type="ARBA" id="ARBA00001936"/>
    </source>
</evidence>
<keyword evidence="12 13" id="KW-0961">Cell wall biogenesis/degradation</keyword>
<evidence type="ECO:0000256" key="13">
    <source>
        <dbReference type="HAMAP-Rule" id="MF_00047"/>
    </source>
</evidence>
<evidence type="ECO:0000256" key="2">
    <source>
        <dbReference type="ARBA" id="ARBA00001946"/>
    </source>
</evidence>
<evidence type="ECO:0000256" key="9">
    <source>
        <dbReference type="ARBA" id="ARBA00022960"/>
    </source>
</evidence>
<dbReference type="InterPro" id="IPR011761">
    <property type="entry name" value="ATP-grasp"/>
</dbReference>
<keyword evidence="8" id="KW-0460">Magnesium</keyword>
<comment type="cofactor">
    <cofactor evidence="1">
        <name>Mn(2+)</name>
        <dbReference type="ChEBI" id="CHEBI:29035"/>
    </cofactor>
</comment>
<dbReference type="SUPFAM" id="SSF52440">
    <property type="entry name" value="PreATP-grasp domain"/>
    <property type="match status" value="1"/>
</dbReference>
<evidence type="ECO:0000256" key="3">
    <source>
        <dbReference type="ARBA" id="ARBA00010871"/>
    </source>
</evidence>